<evidence type="ECO:0000313" key="4">
    <source>
        <dbReference type="Proteomes" id="UP000222768"/>
    </source>
</evidence>
<organism evidence="3 5">
    <name type="scientific">Leclercia adecarboxylata</name>
    <dbReference type="NCBI Taxonomy" id="83655"/>
    <lineage>
        <taxon>Bacteria</taxon>
        <taxon>Pseudomonadati</taxon>
        <taxon>Pseudomonadota</taxon>
        <taxon>Gammaproteobacteria</taxon>
        <taxon>Enterobacterales</taxon>
        <taxon>Enterobacteriaceae</taxon>
        <taxon>Leclercia</taxon>
    </lineage>
</organism>
<dbReference type="OrthoDB" id="285410at2"/>
<dbReference type="Proteomes" id="UP000310719">
    <property type="component" value="Chromosome"/>
</dbReference>
<dbReference type="EMBL" id="PDLK01000002">
    <property type="protein sequence ID" value="PHH04895.1"/>
    <property type="molecule type" value="Genomic_DNA"/>
</dbReference>
<proteinExistence type="predicted"/>
<sequence>MTSIHGHDVLTMMIDSGEEYTEESLVAAITARFGEAARFHTCSASDMTAAELVAFLAARGKFIPSAAGFSTHESKICRH</sequence>
<dbReference type="Proteomes" id="UP000222768">
    <property type="component" value="Unassembled WGS sequence"/>
</dbReference>
<protein>
    <submittedName>
        <fullName evidence="2">DUF2492 domain-containing protein</fullName>
    </submittedName>
    <submittedName>
        <fullName evidence="3">Putative metal-binding protein</fullName>
    </submittedName>
    <submittedName>
        <fullName evidence="1">YecH family protein</fullName>
    </submittedName>
</protein>
<reference evidence="4" key="1">
    <citation type="submission" date="2017-09" db="EMBL/GenBank/DDBJ databases">
        <title>FDA dAtabase for Regulatory Grade micrObial Sequences (FDA-ARGOS): Supporting development and validation of Infectious Disease Dx tests.</title>
        <authorList>
            <person name="Minogue T."/>
            <person name="Wolcott M."/>
            <person name="Wasieloski L."/>
            <person name="Aguilar W."/>
            <person name="Moore D."/>
            <person name="Tallon L."/>
            <person name="Sadzewicz L."/>
            <person name="Ott S."/>
            <person name="Zhao X."/>
            <person name="Nagaraj S."/>
            <person name="Vavikolanu K."/>
            <person name="Aluvathingal J."/>
            <person name="Nadendla S."/>
            <person name="Sichtig H."/>
        </authorList>
    </citation>
    <scope>NUCLEOTIDE SEQUENCE [LARGE SCALE GENOMIC DNA]</scope>
    <source>
        <strain evidence="4">FDAARGOS_404</strain>
    </source>
</reference>
<dbReference type="AlphaFoldDB" id="A0A3E2A1I4"/>
<reference evidence="2" key="2">
    <citation type="submission" date="2017-09" db="EMBL/GenBank/DDBJ databases">
        <title>FDA dAtabase for Regulatory Grade micrObial Sequences (FDA-ARGOS): Supporting development and validation of Infectious Disease Dx tests.</title>
        <authorList>
            <person name="Minogue T."/>
            <person name="Wolcott M."/>
            <person name="Wasieloski L."/>
            <person name="Aguilar W."/>
            <person name="Moore D."/>
            <person name="Tallon L.J."/>
            <person name="Sadzewicz L."/>
            <person name="Ott S."/>
            <person name="Zhao X."/>
            <person name="Nagaraj S."/>
            <person name="Vavikolanu K."/>
            <person name="Aluvathingal J."/>
            <person name="Nadendla S."/>
            <person name="Sichtig H."/>
        </authorList>
    </citation>
    <scope>NUCLEOTIDE SEQUENCE</scope>
    <source>
        <strain evidence="2">FDAARGOS_404</strain>
    </source>
</reference>
<dbReference type="Proteomes" id="UP001149314">
    <property type="component" value="Unassembled WGS sequence"/>
</dbReference>
<reference evidence="3 5" key="3">
    <citation type="submission" date="2019-05" db="EMBL/GenBank/DDBJ databases">
        <authorList>
            <consortium name="Pathogen Informatics"/>
        </authorList>
    </citation>
    <scope>NUCLEOTIDE SEQUENCE [LARGE SCALE GENOMIC DNA]</scope>
    <source>
        <strain evidence="3 5">NCTC13032</strain>
    </source>
</reference>
<dbReference type="NCBIfam" id="TIGR03853">
    <property type="entry name" value="matur_matur"/>
    <property type="match status" value="1"/>
</dbReference>
<dbReference type="Pfam" id="PF10678">
    <property type="entry name" value="DUF2492"/>
    <property type="match status" value="1"/>
</dbReference>
<dbReference type="EMBL" id="JAOURS010000001">
    <property type="protein sequence ID" value="MDC6636654.1"/>
    <property type="molecule type" value="Genomic_DNA"/>
</dbReference>
<dbReference type="STRING" id="83655.APT61_08320"/>
<name>A0A3E2A1I4_9ENTR</name>
<evidence type="ECO:0000313" key="1">
    <source>
        <dbReference type="EMBL" id="MDC6636654.1"/>
    </source>
</evidence>
<gene>
    <name evidence="2" type="ORF">CRX53_13470</name>
    <name evidence="3" type="ORF">NCTC13032_04625</name>
    <name evidence="1" type="ORF">OEZ79_00165</name>
</gene>
<evidence type="ECO:0000313" key="5">
    <source>
        <dbReference type="Proteomes" id="UP000310719"/>
    </source>
</evidence>
<evidence type="ECO:0000313" key="2">
    <source>
        <dbReference type="EMBL" id="PHH04895.1"/>
    </source>
</evidence>
<accession>A0A3E2A1I4</accession>
<dbReference type="RefSeq" id="WP_032612030.1">
    <property type="nucleotide sequence ID" value="NZ_CBCXZU010000002.1"/>
</dbReference>
<dbReference type="EMBL" id="LR590464">
    <property type="protein sequence ID" value="VTP69993.1"/>
    <property type="molecule type" value="Genomic_DNA"/>
</dbReference>
<dbReference type="InterPro" id="IPR019620">
    <property type="entry name" value="Metal-bd_prot_put"/>
</dbReference>
<evidence type="ECO:0000313" key="3">
    <source>
        <dbReference type="EMBL" id="VTP69993.1"/>
    </source>
</evidence>
<reference evidence="1" key="4">
    <citation type="journal article" date="2023" name="Genes Genomics">
        <title>Genomic insights of Leclercia adecarboxylata strains linked to an outbreak in public hospitals in Mexico.</title>
        <authorList>
            <person name="Barrios-Villa E."/>
            <person name="Pacheco-Flores B."/>
            <person name="Lozano-Zarain P."/>
            <person name="Del Campo-Ortega R."/>
            <person name="de Jesus Ascencio-Montiel I."/>
            <person name="Gonzalez-Leon M."/>
            <person name="Camorlinga-Ponce M."/>
            <person name="Gaytan Cervantes F.J."/>
            <person name="Gonzalez Torres C."/>
            <person name="Aguilar E."/>
            <person name="Gonzalez Ibarra J."/>
            <person name="Torres Lopez F.J."/>
            <person name="Rosas-Vargas H."/>
            <person name="Gonzalez-Bonilla C.R."/>
            <person name="Del Carmen Rocha-Gracia R."/>
        </authorList>
    </citation>
    <scope>NUCLEOTIDE SEQUENCE</scope>
    <source>
        <strain evidence="1">Lac40</strain>
    </source>
</reference>